<dbReference type="Gene3D" id="2.60.120.10">
    <property type="entry name" value="Jelly Rolls"/>
    <property type="match status" value="1"/>
</dbReference>
<keyword evidence="3" id="KW-0804">Transcription</keyword>
<keyword evidence="6" id="KW-1185">Reference proteome</keyword>
<protein>
    <submittedName>
        <fullName evidence="5">AraC family transcriptional regulator</fullName>
    </submittedName>
</protein>
<evidence type="ECO:0000259" key="4">
    <source>
        <dbReference type="PROSITE" id="PS01124"/>
    </source>
</evidence>
<dbReference type="InterPro" id="IPR018062">
    <property type="entry name" value="HTH_AraC-typ_CS"/>
</dbReference>
<proteinExistence type="predicted"/>
<dbReference type="SUPFAM" id="SSF46689">
    <property type="entry name" value="Homeodomain-like"/>
    <property type="match status" value="2"/>
</dbReference>
<dbReference type="InterPro" id="IPR013096">
    <property type="entry name" value="Cupin_2"/>
</dbReference>
<dbReference type="InterPro" id="IPR011051">
    <property type="entry name" value="RmlC_Cupin_sf"/>
</dbReference>
<reference evidence="5 6" key="1">
    <citation type="journal article" date="2021" name="Sci. Rep.">
        <title>The distribution of antibiotic resistance genes in chicken gut microbiota commensals.</title>
        <authorList>
            <person name="Juricova H."/>
            <person name="Matiasovicova J."/>
            <person name="Kubasova T."/>
            <person name="Cejkova D."/>
            <person name="Rychlik I."/>
        </authorList>
    </citation>
    <scope>NUCLEOTIDE SEQUENCE [LARGE SCALE GENOMIC DNA]</scope>
    <source>
        <strain evidence="5 6">An810</strain>
    </source>
</reference>
<dbReference type="EMBL" id="JACJJQ010000004">
    <property type="protein sequence ID" value="MBM6753431.1"/>
    <property type="molecule type" value="Genomic_DNA"/>
</dbReference>
<dbReference type="PANTHER" id="PTHR43280">
    <property type="entry name" value="ARAC-FAMILY TRANSCRIPTIONAL REGULATOR"/>
    <property type="match status" value="1"/>
</dbReference>
<dbReference type="PROSITE" id="PS01124">
    <property type="entry name" value="HTH_ARAC_FAMILY_2"/>
    <property type="match status" value="1"/>
</dbReference>
<dbReference type="Proteomes" id="UP000776629">
    <property type="component" value="Unassembled WGS sequence"/>
</dbReference>
<dbReference type="Pfam" id="PF12833">
    <property type="entry name" value="HTH_18"/>
    <property type="match status" value="1"/>
</dbReference>
<evidence type="ECO:0000313" key="6">
    <source>
        <dbReference type="Proteomes" id="UP000776629"/>
    </source>
</evidence>
<dbReference type="SUPFAM" id="SSF51182">
    <property type="entry name" value="RmlC-like cupins"/>
    <property type="match status" value="1"/>
</dbReference>
<dbReference type="RefSeq" id="WP_204775951.1">
    <property type="nucleotide sequence ID" value="NZ_JACJJQ010000004.1"/>
</dbReference>
<keyword evidence="1" id="KW-0805">Transcription regulation</keyword>
<evidence type="ECO:0000256" key="1">
    <source>
        <dbReference type="ARBA" id="ARBA00023015"/>
    </source>
</evidence>
<name>A0ABS2EMG7_9LACO</name>
<comment type="caution">
    <text evidence="5">The sequence shown here is derived from an EMBL/GenBank/DDBJ whole genome shotgun (WGS) entry which is preliminary data.</text>
</comment>
<dbReference type="PRINTS" id="PR00032">
    <property type="entry name" value="HTHARAC"/>
</dbReference>
<dbReference type="PROSITE" id="PS00041">
    <property type="entry name" value="HTH_ARAC_FAMILY_1"/>
    <property type="match status" value="1"/>
</dbReference>
<sequence>MKSKFNPLTAVDQKAYLVGSYHYNWHPALELIWVLSGQVMVNVDGQKSSLKPDDLILVNSNQGHATFAQQVPSIVLRTQLDPQIYFANGLKVENGQFILNSSLFPRGLVYPQIRRLLAQLYLEGPQNQFRRTALTFELADYMYSNCYQEGHQDQSLTTTSQDEALQQATRFLADHYQKKITLTQIAQKCGYSTAYLSRRFKVQYQVGFHEYLTRLRLQHAIVSLKDDDLRILDVALQNGFNDVKAFNVAFKKHFGITPSEYRHQLTSKQADVDITFQSALSSTQFQAVKVHLKAILKEKQQSQLTCINCDFRQNADNYQKLKHQLSDLLSNYR</sequence>
<dbReference type="InterPro" id="IPR009057">
    <property type="entry name" value="Homeodomain-like_sf"/>
</dbReference>
<dbReference type="PANTHER" id="PTHR43280:SF10">
    <property type="entry name" value="REGULATORY PROTEIN POCR"/>
    <property type="match status" value="1"/>
</dbReference>
<feature type="domain" description="HTH araC/xylS-type" evidence="4">
    <location>
        <begin position="166"/>
        <end position="264"/>
    </location>
</feature>
<gene>
    <name evidence="5" type="ORF">H5993_01440</name>
</gene>
<accession>A0ABS2EMG7</accession>
<dbReference type="SMART" id="SM00342">
    <property type="entry name" value="HTH_ARAC"/>
    <property type="match status" value="1"/>
</dbReference>
<dbReference type="InterPro" id="IPR018060">
    <property type="entry name" value="HTH_AraC"/>
</dbReference>
<dbReference type="Pfam" id="PF07883">
    <property type="entry name" value="Cupin_2"/>
    <property type="match status" value="1"/>
</dbReference>
<evidence type="ECO:0000256" key="3">
    <source>
        <dbReference type="ARBA" id="ARBA00023163"/>
    </source>
</evidence>
<keyword evidence="2" id="KW-0238">DNA-binding</keyword>
<dbReference type="InterPro" id="IPR014710">
    <property type="entry name" value="RmlC-like_jellyroll"/>
</dbReference>
<evidence type="ECO:0000256" key="2">
    <source>
        <dbReference type="ARBA" id="ARBA00023125"/>
    </source>
</evidence>
<organism evidence="5 6">
    <name type="scientific">Limosilactobacillus alvi</name>
    <dbReference type="NCBI Taxonomy" id="990412"/>
    <lineage>
        <taxon>Bacteria</taxon>
        <taxon>Bacillati</taxon>
        <taxon>Bacillota</taxon>
        <taxon>Bacilli</taxon>
        <taxon>Lactobacillales</taxon>
        <taxon>Lactobacillaceae</taxon>
        <taxon>Limosilactobacillus</taxon>
    </lineage>
</organism>
<evidence type="ECO:0000313" key="5">
    <source>
        <dbReference type="EMBL" id="MBM6753431.1"/>
    </source>
</evidence>
<dbReference type="Gene3D" id="1.10.10.60">
    <property type="entry name" value="Homeodomain-like"/>
    <property type="match status" value="2"/>
</dbReference>
<dbReference type="InterPro" id="IPR020449">
    <property type="entry name" value="Tscrpt_reg_AraC-type_HTH"/>
</dbReference>